<dbReference type="PROSITE" id="PS51371">
    <property type="entry name" value="CBS"/>
    <property type="match status" value="2"/>
</dbReference>
<dbReference type="Pfam" id="PF00571">
    <property type="entry name" value="CBS"/>
    <property type="match status" value="2"/>
</dbReference>
<feature type="domain" description="CBS" evidence="3">
    <location>
        <begin position="9"/>
        <end position="65"/>
    </location>
</feature>
<dbReference type="AlphaFoldDB" id="A0AAE6FUM0"/>
<dbReference type="InterPro" id="IPR051257">
    <property type="entry name" value="Diverse_CBS-Domain"/>
</dbReference>
<dbReference type="Proteomes" id="UP000320179">
    <property type="component" value="Chromosome"/>
</dbReference>
<evidence type="ECO:0000313" key="4">
    <source>
        <dbReference type="EMBL" id="QDE65522.1"/>
    </source>
</evidence>
<gene>
    <name evidence="4" type="ORF">BHS09_00020</name>
</gene>
<dbReference type="SMART" id="SM00116">
    <property type="entry name" value="CBS"/>
    <property type="match status" value="2"/>
</dbReference>
<sequence length="145" mass="15852">MMQKIQDVMTKDLTVINAKDSLKDAALKMRELSVGPLPVCDGDRLMGIITDRDIVVRAVSQGKDPNSTTVAEAMTGQLEYAFDDEDISVVAEKMKEKKVRRILVLDRDKKLVGIVAMSDLLEALAEEDVGETLESISEAPPPAAH</sequence>
<evidence type="ECO:0000256" key="1">
    <source>
        <dbReference type="ARBA" id="ARBA00023122"/>
    </source>
</evidence>
<dbReference type="PANTHER" id="PTHR43080:SF2">
    <property type="entry name" value="CBS DOMAIN-CONTAINING PROTEIN"/>
    <property type="match status" value="1"/>
</dbReference>
<dbReference type="Gene3D" id="3.10.580.10">
    <property type="entry name" value="CBS-domain"/>
    <property type="match status" value="1"/>
</dbReference>
<evidence type="ECO:0000259" key="3">
    <source>
        <dbReference type="PROSITE" id="PS51371"/>
    </source>
</evidence>
<reference evidence="4 5" key="1">
    <citation type="journal article" date="2019" name="Science">
        <title>Social genes are selection hotspots in kin groups of a soil microbe.</title>
        <authorList>
            <person name="Wielgoss S."/>
            <person name="Wolfensberger R."/>
            <person name="Sun L."/>
            <person name="Fiegna F."/>
            <person name="Velicer G.J."/>
        </authorList>
    </citation>
    <scope>NUCLEOTIDE SEQUENCE [LARGE SCALE GENOMIC DNA]</scope>
    <source>
        <strain evidence="4 5">MC3.5.9c15</strain>
    </source>
</reference>
<evidence type="ECO:0000256" key="2">
    <source>
        <dbReference type="PROSITE-ProRule" id="PRU00703"/>
    </source>
</evidence>
<dbReference type="EMBL" id="CP017174">
    <property type="protein sequence ID" value="QDE65522.1"/>
    <property type="molecule type" value="Genomic_DNA"/>
</dbReference>
<organism evidence="4 5">
    <name type="scientific">Myxococcus xanthus</name>
    <dbReference type="NCBI Taxonomy" id="34"/>
    <lineage>
        <taxon>Bacteria</taxon>
        <taxon>Pseudomonadati</taxon>
        <taxon>Myxococcota</taxon>
        <taxon>Myxococcia</taxon>
        <taxon>Myxococcales</taxon>
        <taxon>Cystobacterineae</taxon>
        <taxon>Myxococcaceae</taxon>
        <taxon>Myxococcus</taxon>
    </lineage>
</organism>
<proteinExistence type="predicted"/>
<evidence type="ECO:0000313" key="5">
    <source>
        <dbReference type="Proteomes" id="UP000320179"/>
    </source>
</evidence>
<dbReference type="InterPro" id="IPR046342">
    <property type="entry name" value="CBS_dom_sf"/>
</dbReference>
<dbReference type="CDD" id="cd04622">
    <property type="entry name" value="CBS_pair_HRP1_like"/>
    <property type="match status" value="1"/>
</dbReference>
<dbReference type="SUPFAM" id="SSF54631">
    <property type="entry name" value="CBS-domain pair"/>
    <property type="match status" value="1"/>
</dbReference>
<keyword evidence="1 2" id="KW-0129">CBS domain</keyword>
<name>A0AAE6FUM0_MYXXA</name>
<dbReference type="InterPro" id="IPR000644">
    <property type="entry name" value="CBS_dom"/>
</dbReference>
<dbReference type="PANTHER" id="PTHR43080">
    <property type="entry name" value="CBS DOMAIN-CONTAINING PROTEIN CBSX3, MITOCHONDRIAL"/>
    <property type="match status" value="1"/>
</dbReference>
<feature type="domain" description="CBS" evidence="3">
    <location>
        <begin position="74"/>
        <end position="132"/>
    </location>
</feature>
<accession>A0AAE6FUM0</accession>
<protein>
    <submittedName>
        <fullName evidence="4">Inosine-5-monophosphate dehydrogenase</fullName>
    </submittedName>
</protein>